<dbReference type="Pfam" id="PF13432">
    <property type="entry name" value="TPR_16"/>
    <property type="match status" value="1"/>
</dbReference>
<dbReference type="InterPro" id="IPR019734">
    <property type="entry name" value="TPR_rpt"/>
</dbReference>
<proteinExistence type="predicted"/>
<dbReference type="InterPro" id="IPR011990">
    <property type="entry name" value="TPR-like_helical_dom_sf"/>
</dbReference>
<gene>
    <name evidence="4" type="ORF">Mp_1g04980</name>
</gene>
<dbReference type="AlphaFoldDB" id="A0AAF6ALM1"/>
<sequence length="338" mass="37286">MRNLELLKANRFPMYVDNESDEGCSKQQNMMQSKVSTAERLSTPNMQVPRVAEELKVPLIRSLLTKALKAQHVERFKLAGTIFREVLQVLPKQRICLRALGAMALEINHYPEAVNWLQEGVREYPNDALFHTRLGDAYSGLGKYEEALEKYDRALGLVVDNQSLIAISDLDKMTLADETISNVEKNHTDVKSTFKRDQIKEPDIDDLNAGDLQGAVTLDGLKIACAKVLSKMGNGSLANAILMEVLKDSPGNIDALYEYGGLLLSHGLIKDAVSVFLKLMIARPGSKKIRRSLSKALKRQQGLESLKNELAPEAMAAPALAFIASCVKEYGAGSNSNQ</sequence>
<dbReference type="SUPFAM" id="SSF48452">
    <property type="entry name" value="TPR-like"/>
    <property type="match status" value="1"/>
</dbReference>
<dbReference type="Proteomes" id="UP001162541">
    <property type="component" value="Chromosome 1"/>
</dbReference>
<evidence type="ECO:0000313" key="5">
    <source>
        <dbReference type="Proteomes" id="UP001162541"/>
    </source>
</evidence>
<evidence type="ECO:0000256" key="1">
    <source>
        <dbReference type="ARBA" id="ARBA00022737"/>
    </source>
</evidence>
<organism evidence="4 5">
    <name type="scientific">Marchantia polymorpha subsp. ruderalis</name>
    <dbReference type="NCBI Taxonomy" id="1480154"/>
    <lineage>
        <taxon>Eukaryota</taxon>
        <taxon>Viridiplantae</taxon>
        <taxon>Streptophyta</taxon>
        <taxon>Embryophyta</taxon>
        <taxon>Marchantiophyta</taxon>
        <taxon>Marchantiopsida</taxon>
        <taxon>Marchantiidae</taxon>
        <taxon>Marchantiales</taxon>
        <taxon>Marchantiaceae</taxon>
        <taxon>Marchantia</taxon>
    </lineage>
</organism>
<reference evidence="5" key="1">
    <citation type="journal article" date="2020" name="Curr. Biol.">
        <title>Chromatin organization in early land plants reveals an ancestral association between H3K27me3, transposons, and constitutive heterochromatin.</title>
        <authorList>
            <person name="Montgomery S.A."/>
            <person name="Tanizawa Y."/>
            <person name="Galik B."/>
            <person name="Wang N."/>
            <person name="Ito T."/>
            <person name="Mochizuki T."/>
            <person name="Akimcheva S."/>
            <person name="Bowman J.L."/>
            <person name="Cognat V."/>
            <person name="Marechal-Drouard L."/>
            <person name="Ekker H."/>
            <person name="Hong S.F."/>
            <person name="Kohchi T."/>
            <person name="Lin S.S."/>
            <person name="Liu L.D."/>
            <person name="Nakamura Y."/>
            <person name="Valeeva L.R."/>
            <person name="Shakirov E.V."/>
            <person name="Shippen D.E."/>
            <person name="Wei W.L."/>
            <person name="Yagura M."/>
            <person name="Yamaoka S."/>
            <person name="Yamato K.T."/>
            <person name="Liu C."/>
            <person name="Berger F."/>
        </authorList>
    </citation>
    <scope>NUCLEOTIDE SEQUENCE [LARGE SCALE GENOMIC DNA]</scope>
    <source>
        <strain evidence="5">Tak-1</strain>
    </source>
</reference>
<evidence type="ECO:0000256" key="2">
    <source>
        <dbReference type="ARBA" id="ARBA00022803"/>
    </source>
</evidence>
<accession>A0AAF6ALM1</accession>
<keyword evidence="1" id="KW-0677">Repeat</keyword>
<protein>
    <submittedName>
        <fullName evidence="4">Uncharacterized protein</fullName>
    </submittedName>
</protein>
<keyword evidence="2 3" id="KW-0802">TPR repeat</keyword>
<dbReference type="Gene3D" id="1.25.40.10">
    <property type="entry name" value="Tetratricopeptide repeat domain"/>
    <property type="match status" value="2"/>
</dbReference>
<dbReference type="EMBL" id="AP019866">
    <property type="protein sequence ID" value="BBM97341.1"/>
    <property type="molecule type" value="Genomic_DNA"/>
</dbReference>
<evidence type="ECO:0000313" key="4">
    <source>
        <dbReference type="EMBL" id="BBM97341.1"/>
    </source>
</evidence>
<dbReference type="PROSITE" id="PS50005">
    <property type="entry name" value="TPR"/>
    <property type="match status" value="1"/>
</dbReference>
<dbReference type="SMART" id="SM00028">
    <property type="entry name" value="TPR"/>
    <property type="match status" value="2"/>
</dbReference>
<dbReference type="InterPro" id="IPR051012">
    <property type="entry name" value="CellSynth/LPSAsmb/PSIAsmb"/>
</dbReference>
<evidence type="ECO:0000256" key="3">
    <source>
        <dbReference type="PROSITE-ProRule" id="PRU00339"/>
    </source>
</evidence>
<dbReference type="PANTHER" id="PTHR45586">
    <property type="entry name" value="TPR REPEAT-CONTAINING PROTEIN PA4667"/>
    <property type="match status" value="1"/>
</dbReference>
<dbReference type="PROSITE" id="PS50293">
    <property type="entry name" value="TPR_REGION"/>
    <property type="match status" value="1"/>
</dbReference>
<dbReference type="PANTHER" id="PTHR45586:SF1">
    <property type="entry name" value="LIPOPOLYSACCHARIDE ASSEMBLY PROTEIN B"/>
    <property type="match status" value="1"/>
</dbReference>
<feature type="repeat" description="TPR" evidence="3">
    <location>
        <begin position="128"/>
        <end position="161"/>
    </location>
</feature>
<name>A0AAF6ALM1_MARPO</name>